<name>A0A6I4WB32_9ACTN</name>
<gene>
    <name evidence="4" type="ORF">GQ466_22285</name>
</gene>
<feature type="domain" description="YdbS-like PH" evidence="3">
    <location>
        <begin position="103"/>
        <end position="180"/>
    </location>
</feature>
<sequence length="190" mass="20122">MNATHGEPPQLPATAAQGTVPHAPPPSAADSAFAPGDGRSWARVSRRHTLSRGLAATFWALPCALGGALVGWRNGGVPGAVVLVSLVVVALAVTWIVAELTSRSYGYAERDDDLILTSGVFVRRLVVVPYARMEFVDVTSGLVDRWLGLATVRLHTAAAATDARIPSLPVREAGELRDRLAHHGEHRSTP</sequence>
<evidence type="ECO:0000259" key="3">
    <source>
        <dbReference type="Pfam" id="PF03703"/>
    </source>
</evidence>
<feature type="region of interest" description="Disordered" evidence="1">
    <location>
        <begin position="1"/>
        <end position="35"/>
    </location>
</feature>
<evidence type="ECO:0000256" key="2">
    <source>
        <dbReference type="SAM" id="Phobius"/>
    </source>
</evidence>
<reference evidence="4 5" key="1">
    <citation type="submission" date="2019-12" db="EMBL/GenBank/DDBJ databases">
        <title>Nocardia macrotermitis sp. nov. and Nocardia aurantia sp. nov., isolated from the gut of the fungus growing-termite Macrotermes natalensis.</title>
        <authorList>
            <person name="Christine B."/>
            <person name="Rene B."/>
        </authorList>
    </citation>
    <scope>NUCLEOTIDE SEQUENCE [LARGE SCALE GENOMIC DNA]</scope>
    <source>
        <strain evidence="4 5">DSM 102126</strain>
    </source>
</reference>
<accession>A0A6I4WB32</accession>
<keyword evidence="2" id="KW-0472">Membrane</keyword>
<evidence type="ECO:0000256" key="1">
    <source>
        <dbReference type="SAM" id="MobiDB-lite"/>
    </source>
</evidence>
<evidence type="ECO:0000313" key="5">
    <source>
        <dbReference type="Proteomes" id="UP000431901"/>
    </source>
</evidence>
<feature type="transmembrane region" description="Helical" evidence="2">
    <location>
        <begin position="78"/>
        <end position="98"/>
    </location>
</feature>
<feature type="transmembrane region" description="Helical" evidence="2">
    <location>
        <begin position="53"/>
        <end position="72"/>
    </location>
</feature>
<dbReference type="InterPro" id="IPR005182">
    <property type="entry name" value="YdbS-like_PH"/>
</dbReference>
<dbReference type="PANTHER" id="PTHR34473:SF3">
    <property type="entry name" value="TRANSMEMBRANE PROTEIN-RELATED"/>
    <property type="match status" value="1"/>
</dbReference>
<dbReference type="EMBL" id="WUTW01000005">
    <property type="protein sequence ID" value="MXQ66751.1"/>
    <property type="molecule type" value="Genomic_DNA"/>
</dbReference>
<dbReference type="OrthoDB" id="7364633at2"/>
<dbReference type="RefSeq" id="WP_161104952.1">
    <property type="nucleotide sequence ID" value="NZ_JBHLYI010000003.1"/>
</dbReference>
<dbReference type="Pfam" id="PF03703">
    <property type="entry name" value="bPH_2"/>
    <property type="match status" value="1"/>
</dbReference>
<proteinExistence type="predicted"/>
<keyword evidence="2" id="KW-1133">Transmembrane helix</keyword>
<dbReference type="AlphaFoldDB" id="A0A6I4WB32"/>
<comment type="caution">
    <text evidence="4">The sequence shown here is derived from an EMBL/GenBank/DDBJ whole genome shotgun (WGS) entry which is preliminary data.</text>
</comment>
<organism evidence="4 5">
    <name type="scientific">Actinomadura rayongensis</name>
    <dbReference type="NCBI Taxonomy" id="1429076"/>
    <lineage>
        <taxon>Bacteria</taxon>
        <taxon>Bacillati</taxon>
        <taxon>Actinomycetota</taxon>
        <taxon>Actinomycetes</taxon>
        <taxon>Streptosporangiales</taxon>
        <taxon>Thermomonosporaceae</taxon>
        <taxon>Actinomadura</taxon>
    </lineage>
</organism>
<evidence type="ECO:0000313" key="4">
    <source>
        <dbReference type="EMBL" id="MXQ66751.1"/>
    </source>
</evidence>
<keyword evidence="2" id="KW-0812">Transmembrane</keyword>
<dbReference type="Proteomes" id="UP000431901">
    <property type="component" value="Unassembled WGS sequence"/>
</dbReference>
<protein>
    <submittedName>
        <fullName evidence="4">PH domain-containing protein</fullName>
    </submittedName>
</protein>
<dbReference type="PANTHER" id="PTHR34473">
    <property type="entry name" value="UPF0699 TRANSMEMBRANE PROTEIN YDBS"/>
    <property type="match status" value="1"/>
</dbReference>
<keyword evidence="5" id="KW-1185">Reference proteome</keyword>